<comment type="caution">
    <text evidence="2">The sequence shown here is derived from an EMBL/GenBank/DDBJ whole genome shotgun (WGS) entry which is preliminary data.</text>
</comment>
<reference evidence="2 3" key="1">
    <citation type="submission" date="2020-07" db="EMBL/GenBank/DDBJ databases">
        <title>Comparative genomics of pyrophilous fungi reveals a link between fire events and developmental genes.</title>
        <authorList>
            <consortium name="DOE Joint Genome Institute"/>
            <person name="Steindorff A.S."/>
            <person name="Carver A."/>
            <person name="Calhoun S."/>
            <person name="Stillman K."/>
            <person name="Liu H."/>
            <person name="Lipzen A."/>
            <person name="Pangilinan J."/>
            <person name="Labutti K."/>
            <person name="Bruns T.D."/>
            <person name="Grigoriev I.V."/>
        </authorList>
    </citation>
    <scope>NUCLEOTIDE SEQUENCE [LARGE SCALE GENOMIC DNA]</scope>
    <source>
        <strain evidence="2 3">CBS 144469</strain>
    </source>
</reference>
<sequence length="173" mass="19028">MSSSFNFKHSRTSERPTLPSIHSLDLPFFSRNDSYEKTHSIRSMYPRKTSTSSSNTSMSRSPSPSPSVSTTSSRDSTMLPIKDTFPMHAGQQRKLRLVPCPFEEAEAIIVVPDATSPSLAEGPRLLVGSAARAFRNPQRRVTKGARVHPYRISGVVSSTTTSRRSSMASMPPN</sequence>
<feature type="region of interest" description="Disordered" evidence="1">
    <location>
        <begin position="37"/>
        <end position="87"/>
    </location>
</feature>
<feature type="region of interest" description="Disordered" evidence="1">
    <location>
        <begin position="1"/>
        <end position="25"/>
    </location>
</feature>
<organism evidence="2 3">
    <name type="scientific">Ephemerocybe angulata</name>
    <dbReference type="NCBI Taxonomy" id="980116"/>
    <lineage>
        <taxon>Eukaryota</taxon>
        <taxon>Fungi</taxon>
        <taxon>Dikarya</taxon>
        <taxon>Basidiomycota</taxon>
        <taxon>Agaricomycotina</taxon>
        <taxon>Agaricomycetes</taxon>
        <taxon>Agaricomycetidae</taxon>
        <taxon>Agaricales</taxon>
        <taxon>Agaricineae</taxon>
        <taxon>Psathyrellaceae</taxon>
        <taxon>Ephemerocybe</taxon>
    </lineage>
</organism>
<dbReference type="OrthoDB" id="3267542at2759"/>
<accession>A0A8H6HFM6</accession>
<protein>
    <submittedName>
        <fullName evidence="2">Uncharacterized protein</fullName>
    </submittedName>
</protein>
<gene>
    <name evidence="2" type="ORF">DFP72DRAFT_926238</name>
</gene>
<name>A0A8H6HFM6_9AGAR</name>
<evidence type="ECO:0000313" key="2">
    <source>
        <dbReference type="EMBL" id="KAF6745436.1"/>
    </source>
</evidence>
<dbReference type="Proteomes" id="UP000521943">
    <property type="component" value="Unassembled WGS sequence"/>
</dbReference>
<keyword evidence="3" id="KW-1185">Reference proteome</keyword>
<evidence type="ECO:0000256" key="1">
    <source>
        <dbReference type="SAM" id="MobiDB-lite"/>
    </source>
</evidence>
<proteinExistence type="predicted"/>
<feature type="compositionally biased region" description="Low complexity" evidence="1">
    <location>
        <begin position="46"/>
        <end position="77"/>
    </location>
</feature>
<dbReference type="AlphaFoldDB" id="A0A8H6HFM6"/>
<evidence type="ECO:0000313" key="3">
    <source>
        <dbReference type="Proteomes" id="UP000521943"/>
    </source>
</evidence>
<dbReference type="EMBL" id="JACGCI010000106">
    <property type="protein sequence ID" value="KAF6745436.1"/>
    <property type="molecule type" value="Genomic_DNA"/>
</dbReference>